<keyword evidence="3" id="KW-1185">Reference proteome</keyword>
<evidence type="ECO:0000313" key="3">
    <source>
        <dbReference type="Proteomes" id="UP000193309"/>
    </source>
</evidence>
<dbReference type="EMBL" id="FXAR01000005">
    <property type="protein sequence ID" value="SMG27416.1"/>
    <property type="molecule type" value="Genomic_DNA"/>
</dbReference>
<keyword evidence="1" id="KW-1133">Transmembrane helix</keyword>
<gene>
    <name evidence="2" type="ORF">SAMN06295981_1604</name>
</gene>
<evidence type="ECO:0000256" key="1">
    <source>
        <dbReference type="SAM" id="Phobius"/>
    </source>
</evidence>
<keyword evidence="1" id="KW-0812">Transmembrane</keyword>
<dbReference type="Proteomes" id="UP000193309">
    <property type="component" value="Unassembled WGS sequence"/>
</dbReference>
<proteinExistence type="predicted"/>
<reference evidence="3" key="1">
    <citation type="submission" date="2017-04" db="EMBL/GenBank/DDBJ databases">
        <authorList>
            <person name="Varghese N."/>
            <person name="Submissions S."/>
        </authorList>
    </citation>
    <scope>NUCLEOTIDE SEQUENCE [LARGE SCALE GENOMIC DNA]</scope>
    <source>
        <strain evidence="3">VDS</strain>
    </source>
</reference>
<organism evidence="2 3">
    <name type="scientific">Corynebacterium pollutisoli</name>
    <dbReference type="NCBI Taxonomy" id="1610489"/>
    <lineage>
        <taxon>Bacteria</taxon>
        <taxon>Bacillati</taxon>
        <taxon>Actinomycetota</taxon>
        <taxon>Actinomycetes</taxon>
        <taxon>Mycobacteriales</taxon>
        <taxon>Corynebacteriaceae</taxon>
        <taxon>Corynebacterium</taxon>
    </lineage>
</organism>
<name>A0A1X7JI48_9CORY</name>
<dbReference type="AlphaFoldDB" id="A0A1X7JI48"/>
<feature type="transmembrane region" description="Helical" evidence="1">
    <location>
        <begin position="25"/>
        <end position="44"/>
    </location>
</feature>
<protein>
    <submittedName>
        <fullName evidence="2">Uncharacterized protein</fullName>
    </submittedName>
</protein>
<dbReference type="RefSeq" id="WP_085549721.1">
    <property type="nucleotide sequence ID" value="NZ_FXAR01000005.1"/>
</dbReference>
<evidence type="ECO:0000313" key="2">
    <source>
        <dbReference type="EMBL" id="SMG27416.1"/>
    </source>
</evidence>
<sequence>MGILLLTITLHYAVGIAVGSVPPDGFVAAAVFGIPLGFAGVAAHSSLIARLVLPLGMLAEPWVTRRFCGFYGTVPEQVSEIASGVILTLSGVILAVVVMRRGYRRHHD</sequence>
<feature type="transmembrane region" description="Helical" evidence="1">
    <location>
        <begin position="78"/>
        <end position="99"/>
    </location>
</feature>
<keyword evidence="1" id="KW-0472">Membrane</keyword>
<dbReference type="STRING" id="1610489.SAMN06295981_1604"/>
<accession>A0A1X7JI48</accession>